<dbReference type="Gene3D" id="2.40.170.20">
    <property type="entry name" value="TonB-dependent receptor, beta-barrel domain"/>
    <property type="match status" value="2"/>
</dbReference>
<evidence type="ECO:0000256" key="8">
    <source>
        <dbReference type="ARBA" id="ARBA00023077"/>
    </source>
</evidence>
<proteinExistence type="inferred from homology"/>
<evidence type="ECO:0000256" key="12">
    <source>
        <dbReference type="RuleBase" id="RU003357"/>
    </source>
</evidence>
<evidence type="ECO:0000256" key="6">
    <source>
        <dbReference type="ARBA" id="ARBA00023004"/>
    </source>
</evidence>
<dbReference type="InterPro" id="IPR039426">
    <property type="entry name" value="TonB-dep_rcpt-like"/>
</dbReference>
<evidence type="ECO:0000256" key="1">
    <source>
        <dbReference type="ARBA" id="ARBA00004571"/>
    </source>
</evidence>
<keyword evidence="17" id="KW-1185">Reference proteome</keyword>
<keyword evidence="9 11" id="KW-0472">Membrane</keyword>
<keyword evidence="10 11" id="KW-0998">Cell outer membrane</keyword>
<dbReference type="PROSITE" id="PS52016">
    <property type="entry name" value="TONB_DEPENDENT_REC_3"/>
    <property type="match status" value="1"/>
</dbReference>
<evidence type="ECO:0000256" key="5">
    <source>
        <dbReference type="ARBA" id="ARBA00022692"/>
    </source>
</evidence>
<reference evidence="16" key="1">
    <citation type="submission" date="2020-11" db="EMBL/GenBank/DDBJ databases">
        <title>Novosphingobium aureum sp. nov., a marine bacterium isolated from sediment of a salt flat.</title>
        <authorList>
            <person name="Yoo Y."/>
            <person name="Kim J.-J."/>
        </authorList>
    </citation>
    <scope>NUCLEOTIDE SEQUENCE</scope>
    <source>
        <strain evidence="16">YJ-S2-02</strain>
    </source>
</reference>
<evidence type="ECO:0000256" key="7">
    <source>
        <dbReference type="ARBA" id="ARBA00023065"/>
    </source>
</evidence>
<keyword evidence="13" id="KW-0732">Signal</keyword>
<keyword evidence="5 11" id="KW-0812">Transmembrane</keyword>
<feature type="domain" description="TonB-dependent receptor plug" evidence="15">
    <location>
        <begin position="56"/>
        <end position="164"/>
    </location>
</feature>
<dbReference type="Pfam" id="PF00593">
    <property type="entry name" value="TonB_dep_Rec_b-barrel"/>
    <property type="match status" value="1"/>
</dbReference>
<dbReference type="Pfam" id="PF07715">
    <property type="entry name" value="Plug"/>
    <property type="match status" value="1"/>
</dbReference>
<evidence type="ECO:0000256" key="13">
    <source>
        <dbReference type="SAM" id="SignalP"/>
    </source>
</evidence>
<evidence type="ECO:0000256" key="2">
    <source>
        <dbReference type="ARBA" id="ARBA00022448"/>
    </source>
</evidence>
<keyword evidence="6" id="KW-0408">Iron</keyword>
<evidence type="ECO:0000313" key="16">
    <source>
        <dbReference type="EMBL" id="MBH0113352.1"/>
    </source>
</evidence>
<dbReference type="PANTHER" id="PTHR32552:SF81">
    <property type="entry name" value="TONB-DEPENDENT OUTER MEMBRANE RECEPTOR"/>
    <property type="match status" value="1"/>
</dbReference>
<keyword evidence="3 11" id="KW-1134">Transmembrane beta strand</keyword>
<evidence type="ECO:0000256" key="3">
    <source>
        <dbReference type="ARBA" id="ARBA00022452"/>
    </source>
</evidence>
<evidence type="ECO:0000256" key="11">
    <source>
        <dbReference type="PROSITE-ProRule" id="PRU01360"/>
    </source>
</evidence>
<keyword evidence="4" id="KW-0410">Iron transport</keyword>
<comment type="similarity">
    <text evidence="11 12">Belongs to the TonB-dependent receptor family.</text>
</comment>
<dbReference type="EMBL" id="JADZGI010000001">
    <property type="protein sequence ID" value="MBH0113352.1"/>
    <property type="molecule type" value="Genomic_DNA"/>
</dbReference>
<evidence type="ECO:0000256" key="10">
    <source>
        <dbReference type="ARBA" id="ARBA00023237"/>
    </source>
</evidence>
<keyword evidence="7" id="KW-0406">Ion transport</keyword>
<dbReference type="GO" id="GO:0009279">
    <property type="term" value="C:cell outer membrane"/>
    <property type="evidence" value="ECO:0007669"/>
    <property type="project" value="UniProtKB-SubCell"/>
</dbReference>
<dbReference type="Proteomes" id="UP000617634">
    <property type="component" value="Unassembled WGS sequence"/>
</dbReference>
<protein>
    <submittedName>
        <fullName evidence="16">TonB-dependent receptor</fullName>
    </submittedName>
</protein>
<dbReference type="RefSeq" id="WP_197163522.1">
    <property type="nucleotide sequence ID" value="NZ_JADZGI010000001.1"/>
</dbReference>
<dbReference type="InterPro" id="IPR012910">
    <property type="entry name" value="Plug_dom"/>
</dbReference>
<gene>
    <name evidence="16" type="ORF">I5E68_10375</name>
</gene>
<keyword evidence="2 11" id="KW-0813">Transport</keyword>
<name>A0A931HC64_9SPHN</name>
<keyword evidence="16" id="KW-0675">Receptor</keyword>
<dbReference type="AlphaFoldDB" id="A0A931HC64"/>
<evidence type="ECO:0000256" key="4">
    <source>
        <dbReference type="ARBA" id="ARBA00022496"/>
    </source>
</evidence>
<sequence length="849" mass="90713">MKNGKIHGVATASTIALASVLALGFAQPALAQQSAPAAEQTGTSIVVTARKREETLLETPIAITALSAEEIEQRGIKSINDVVLNTPGINVSNTNSGRNDRSFQQISLRGMTPSTTSSTLTASFLDGVPVASATALMSITDPERIEVLKGPQNAYFGRNAFAGAINIVTKTPADEFGGAISAMVGTRDNFDISGALEGPLVDGVLGVRITGRSMSKSGSYVNQADPNQTLGDQKTDVGTIQFVFTPSSALTVKAMGMYSRDNDGPSAQGMVSAYELRSNNGAVNIPYFSGSNAGSVVVPGQANCMLNGLPYVCGAVPGLMAGPAQNTTSDALLGSILSDPTNRIDSNGIGTRGYGLRREYYHFHLGIDYELGDSGLTLSSLTGYNNEYYSELADLDNYDSVAFANSAAAFIPGVRDYWSFPYLVERRNKDFSQELRLTFEDGGPLHAMFGASYLDTDVDSGLVSVFNYETYGVSPNAGALSPPQQVKTIGVFGSAAYDFTDALTLSVEGRWQRDKVYAFAGGRGLTISDDAASNFNLPSGSFDPLTSFYAKTFSNFLPRVILNYDVSPDMMVYASWSKAVNVSVGSFNTSFLSGTQAEFEAGQSIGLGVIVQPEKLTNYEVGLKGSFLNGDLQVTSAFYLADWSNQHNTRSVFFVDPATDVVTIVTGVANSGKTRMTGFELDVLAEPFEGLSITASGAINSSSIRSFSDPAITLRTGLEGDEFRGNQLPLSSKYSANLGMMYTGQIPDWDNGSWFVRGDAGYKSKQYVDAGNLTWIKGRTQVNARVGFSYGDVTVEGFVTNLFKNKQYTSVAQNALLEPSFFLAAQSYGYLNLALPELRTWGIKAGYKF</sequence>
<evidence type="ECO:0000259" key="15">
    <source>
        <dbReference type="Pfam" id="PF07715"/>
    </source>
</evidence>
<evidence type="ECO:0000259" key="14">
    <source>
        <dbReference type="Pfam" id="PF00593"/>
    </source>
</evidence>
<evidence type="ECO:0000256" key="9">
    <source>
        <dbReference type="ARBA" id="ARBA00023136"/>
    </source>
</evidence>
<dbReference type="GO" id="GO:0006826">
    <property type="term" value="P:iron ion transport"/>
    <property type="evidence" value="ECO:0007669"/>
    <property type="project" value="UniProtKB-KW"/>
</dbReference>
<dbReference type="InterPro" id="IPR036942">
    <property type="entry name" value="Beta-barrel_TonB_sf"/>
</dbReference>
<feature type="signal peptide" evidence="13">
    <location>
        <begin position="1"/>
        <end position="31"/>
    </location>
</feature>
<accession>A0A931HC64</accession>
<dbReference type="PANTHER" id="PTHR32552">
    <property type="entry name" value="FERRICHROME IRON RECEPTOR-RELATED"/>
    <property type="match status" value="1"/>
</dbReference>
<feature type="domain" description="TonB-dependent receptor-like beta-barrel" evidence="14">
    <location>
        <begin position="334"/>
        <end position="802"/>
    </location>
</feature>
<comment type="caution">
    <text evidence="16">The sequence shown here is derived from an EMBL/GenBank/DDBJ whole genome shotgun (WGS) entry which is preliminary data.</text>
</comment>
<comment type="subcellular location">
    <subcellularLocation>
        <location evidence="1 11">Cell outer membrane</location>
        <topology evidence="1 11">Multi-pass membrane protein</topology>
    </subcellularLocation>
</comment>
<feature type="chain" id="PRO_5037013420" evidence="13">
    <location>
        <begin position="32"/>
        <end position="849"/>
    </location>
</feature>
<organism evidence="16 17">
    <name type="scientific">Novosphingobium aureum</name>
    <dbReference type="NCBI Taxonomy" id="2792964"/>
    <lineage>
        <taxon>Bacteria</taxon>
        <taxon>Pseudomonadati</taxon>
        <taxon>Pseudomonadota</taxon>
        <taxon>Alphaproteobacteria</taxon>
        <taxon>Sphingomonadales</taxon>
        <taxon>Sphingomonadaceae</taxon>
        <taxon>Novosphingobium</taxon>
    </lineage>
</organism>
<keyword evidence="8 12" id="KW-0798">TonB box</keyword>
<dbReference type="SUPFAM" id="SSF56935">
    <property type="entry name" value="Porins"/>
    <property type="match status" value="1"/>
</dbReference>
<dbReference type="InterPro" id="IPR000531">
    <property type="entry name" value="Beta-barrel_TonB"/>
</dbReference>
<evidence type="ECO:0000313" key="17">
    <source>
        <dbReference type="Proteomes" id="UP000617634"/>
    </source>
</evidence>